<name>A0A1G4IK94_TRYEQ</name>
<sequence length="740" mass="82476">MQPLQATEQTKKKLKSFGKNRREIRVRTTYDEKGNWMAVNNPDKLRQTECPALDRYYRDLQRLCTPQEWGDEMALFRQPLPTTFWINDTDPLAPEISRYFESLPDTVVEAIPWYPIRGMAWRIKAGKTEFRRPEMKELRSFLIRHTAIGTVSRQEEVSMLPPFLLDIQPTDKCLDMCASPGSKTAQILVSLGRHKVVPHDSDASPFPFDYDSEGLVVANDIDTKRANMLVHQVKRMRLLFPFALFTNHDAQFFPNMVLTPGEAQPHTCGQQTTGDDGATELRFDKILCDVVCSGDGTIRKAPHILKMWSPREAISLQKVQIQIALRACHLLRVGGRLVYSTCSMNPIENEAVVAQIIHRTKGAMKLIDCSSLLPGLRFTPGLQKWVVTNSKGNVVEAPCQEAHEALFPPGTPGAYSSDAVDAMDLRLCLRLLPSHCNGGAFFIAVLSKVSEFRFHKHDETTQPAITVPAHSARIFEREDNTSVDTEVTQDGLPLGKREREENALDLAKDEVRGRGVPPQFVAAPEPIINVITDFYRVSSFPTRLLVVRTANGQRELKLSGGSVCSIVSRSALEVLQHKTDTLIVVSAGLRVFAHENLDGGWRIASESAVLFSKLMSQSPRRLCVHVSLVERLLQGGKLKDIPFNDIEDEAVRFQLESMDIGTVLLKIEAPGAVGGVLYSVALRARKRLQLLVDQEDIVGLRLRLGLPATEAAKVEDTNAQQREGGVIPADCAEEGAERIP</sequence>
<dbReference type="RefSeq" id="XP_067083422.1">
    <property type="nucleotide sequence ID" value="XM_067227321.1"/>
</dbReference>
<dbReference type="Pfam" id="PF25376">
    <property type="entry name" value="Pre-PUA_NSUN2"/>
    <property type="match status" value="1"/>
</dbReference>
<evidence type="ECO:0000256" key="1">
    <source>
        <dbReference type="ARBA" id="ARBA00022603"/>
    </source>
</evidence>
<dbReference type="InterPro" id="IPR029063">
    <property type="entry name" value="SAM-dependent_MTases_sf"/>
</dbReference>
<feature type="binding site" evidence="5">
    <location>
        <position position="249"/>
    </location>
    <ligand>
        <name>S-adenosyl-L-methionine</name>
        <dbReference type="ChEBI" id="CHEBI:59789"/>
    </ligand>
</feature>
<keyword evidence="3 5" id="KW-0949">S-adenosyl-L-methionine</keyword>
<reference evidence="7" key="1">
    <citation type="submission" date="2016-09" db="EMBL/GenBank/DDBJ databases">
        <authorList>
            <person name="Hebert L."/>
            <person name="Moumen B."/>
        </authorList>
    </citation>
    <scope>NUCLEOTIDE SEQUENCE [LARGE SCALE GENOMIC DNA]</scope>
    <source>
        <strain evidence="7">OVI</strain>
    </source>
</reference>
<evidence type="ECO:0000313" key="8">
    <source>
        <dbReference type="Proteomes" id="UP000195570"/>
    </source>
</evidence>
<dbReference type="PANTHER" id="PTHR22808:SF1">
    <property type="entry name" value="RNA CYTOSINE-C(5)-METHYLTRANSFERASE NSUN2-RELATED"/>
    <property type="match status" value="1"/>
</dbReference>
<keyword evidence="8" id="KW-1185">Reference proteome</keyword>
<keyword evidence="4 5" id="KW-0694">RNA-binding</keyword>
<dbReference type="GeneID" id="92378505"/>
<dbReference type="GO" id="GO:0008173">
    <property type="term" value="F:RNA methyltransferase activity"/>
    <property type="evidence" value="ECO:0007669"/>
    <property type="project" value="InterPro"/>
</dbReference>
<evidence type="ECO:0000259" key="6">
    <source>
        <dbReference type="PROSITE" id="PS51686"/>
    </source>
</evidence>
<dbReference type="InterPro" id="IPR057285">
    <property type="entry name" value="Pre-PUA_NSUN2"/>
</dbReference>
<feature type="active site" description="Nucleophile" evidence="5">
    <location>
        <position position="342"/>
    </location>
</feature>
<keyword evidence="2 5" id="KW-0808">Transferase</keyword>
<evidence type="ECO:0000256" key="3">
    <source>
        <dbReference type="ARBA" id="ARBA00022691"/>
    </source>
</evidence>
<dbReference type="GO" id="GO:0001510">
    <property type="term" value="P:RNA methylation"/>
    <property type="evidence" value="ECO:0007669"/>
    <property type="project" value="InterPro"/>
</dbReference>
<dbReference type="Gene3D" id="3.40.50.150">
    <property type="entry name" value="Vaccinia Virus protein VP39"/>
    <property type="match status" value="1"/>
</dbReference>
<evidence type="ECO:0000256" key="4">
    <source>
        <dbReference type="ARBA" id="ARBA00022884"/>
    </source>
</evidence>
<evidence type="ECO:0000256" key="2">
    <source>
        <dbReference type="ARBA" id="ARBA00022679"/>
    </source>
</evidence>
<proteinExistence type="inferred from homology"/>
<dbReference type="EMBL" id="CZPT02001953">
    <property type="protein sequence ID" value="SCU72981.1"/>
    <property type="molecule type" value="Genomic_DNA"/>
</dbReference>
<evidence type="ECO:0000256" key="5">
    <source>
        <dbReference type="PROSITE-ProRule" id="PRU01023"/>
    </source>
</evidence>
<dbReference type="Pfam" id="PF01189">
    <property type="entry name" value="Methyltr_RsmB-F"/>
    <property type="match status" value="1"/>
</dbReference>
<dbReference type="PROSITE" id="PS51686">
    <property type="entry name" value="SAM_MT_RSMB_NOP"/>
    <property type="match status" value="1"/>
</dbReference>
<dbReference type="PANTHER" id="PTHR22808">
    <property type="entry name" value="NCL1 YEAST -RELATED NOL1/NOP2/FMU SUN DOMAIN-CONTAINING"/>
    <property type="match status" value="1"/>
</dbReference>
<feature type="domain" description="SAM-dependent MTase RsmB/NOP-type" evidence="6">
    <location>
        <begin position="72"/>
        <end position="449"/>
    </location>
</feature>
<comment type="caution">
    <text evidence="7">The sequence shown here is derived from an EMBL/GenBank/DDBJ whole genome shotgun (WGS) entry which is preliminary data.</text>
</comment>
<keyword evidence="1 5" id="KW-0489">Methyltransferase</keyword>
<accession>A0A1G4IK94</accession>
<dbReference type="InterPro" id="IPR049560">
    <property type="entry name" value="MeTrfase_RsmB-F_NOP2_cat"/>
</dbReference>
<dbReference type="AlphaFoldDB" id="A0A1G4IK94"/>
<dbReference type="InterPro" id="IPR023267">
    <property type="entry name" value="RCMT"/>
</dbReference>
<dbReference type="Proteomes" id="UP000195570">
    <property type="component" value="Unassembled WGS sequence"/>
</dbReference>
<dbReference type="InterPro" id="IPR001678">
    <property type="entry name" value="MeTrfase_RsmB-F_NOP2_dom"/>
</dbReference>
<feature type="binding site" evidence="5">
    <location>
        <position position="289"/>
    </location>
    <ligand>
        <name>S-adenosyl-L-methionine</name>
        <dbReference type="ChEBI" id="CHEBI:59789"/>
    </ligand>
</feature>
<gene>
    <name evidence="7" type="ORF">TEOVI_000456500</name>
</gene>
<organism evidence="7 8">
    <name type="scientific">Trypanosoma equiperdum</name>
    <dbReference type="NCBI Taxonomy" id="5694"/>
    <lineage>
        <taxon>Eukaryota</taxon>
        <taxon>Discoba</taxon>
        <taxon>Euglenozoa</taxon>
        <taxon>Kinetoplastea</taxon>
        <taxon>Metakinetoplastina</taxon>
        <taxon>Trypanosomatida</taxon>
        <taxon>Trypanosomatidae</taxon>
        <taxon>Trypanosoma</taxon>
    </lineage>
</organism>
<protein>
    <submittedName>
        <fullName evidence="7">Member of the NOL1/NOP2/sun family of proteins</fullName>
    </submittedName>
</protein>
<evidence type="ECO:0000313" key="7">
    <source>
        <dbReference type="EMBL" id="SCU72981.1"/>
    </source>
</evidence>
<feature type="binding site" evidence="5">
    <location>
        <position position="220"/>
    </location>
    <ligand>
        <name>S-adenosyl-L-methionine</name>
        <dbReference type="ChEBI" id="CHEBI:59789"/>
    </ligand>
</feature>
<dbReference type="GO" id="GO:0003723">
    <property type="term" value="F:RNA binding"/>
    <property type="evidence" value="ECO:0007669"/>
    <property type="project" value="UniProtKB-UniRule"/>
</dbReference>
<dbReference type="SUPFAM" id="SSF53335">
    <property type="entry name" value="S-adenosyl-L-methionine-dependent methyltransferases"/>
    <property type="match status" value="1"/>
</dbReference>
<comment type="similarity">
    <text evidence="5">Belongs to the class I-like SAM-binding methyltransferase superfamily. RsmB/NOP family.</text>
</comment>
<comment type="caution">
    <text evidence="5">Lacks conserved residue(s) required for the propagation of feature annotation.</text>
</comment>
<dbReference type="PRINTS" id="PR02008">
    <property type="entry name" value="RCMTFAMILY"/>
</dbReference>
<dbReference type="VEuPathDB" id="TriTrypDB:TEOVI_000456500"/>